<dbReference type="Proteomes" id="UP000479710">
    <property type="component" value="Unassembled WGS sequence"/>
</dbReference>
<feature type="transmembrane region" description="Helical" evidence="1">
    <location>
        <begin position="153"/>
        <end position="172"/>
    </location>
</feature>
<dbReference type="EMBL" id="SPHZ02000009">
    <property type="protein sequence ID" value="KAF0897730.1"/>
    <property type="molecule type" value="Genomic_DNA"/>
</dbReference>
<keyword evidence="1" id="KW-0472">Membrane</keyword>
<gene>
    <name evidence="2" type="ORF">E2562_000443</name>
</gene>
<dbReference type="AlphaFoldDB" id="A0A6G1CC65"/>
<reference evidence="2 3" key="1">
    <citation type="submission" date="2019-11" db="EMBL/GenBank/DDBJ databases">
        <title>Whole genome sequence of Oryza granulata.</title>
        <authorList>
            <person name="Li W."/>
        </authorList>
    </citation>
    <scope>NUCLEOTIDE SEQUENCE [LARGE SCALE GENOMIC DNA]</scope>
    <source>
        <strain evidence="3">cv. Menghai</strain>
        <tissue evidence="2">Leaf</tissue>
    </source>
</reference>
<comment type="caution">
    <text evidence="2">The sequence shown here is derived from an EMBL/GenBank/DDBJ whole genome shotgun (WGS) entry which is preliminary data.</text>
</comment>
<evidence type="ECO:0000313" key="3">
    <source>
        <dbReference type="Proteomes" id="UP000479710"/>
    </source>
</evidence>
<evidence type="ECO:0000256" key="1">
    <source>
        <dbReference type="SAM" id="Phobius"/>
    </source>
</evidence>
<accession>A0A6G1CC65</accession>
<keyword evidence="1" id="KW-1133">Transmembrane helix</keyword>
<keyword evidence="3" id="KW-1185">Reference proteome</keyword>
<organism evidence="2 3">
    <name type="scientific">Oryza meyeriana var. granulata</name>
    <dbReference type="NCBI Taxonomy" id="110450"/>
    <lineage>
        <taxon>Eukaryota</taxon>
        <taxon>Viridiplantae</taxon>
        <taxon>Streptophyta</taxon>
        <taxon>Embryophyta</taxon>
        <taxon>Tracheophyta</taxon>
        <taxon>Spermatophyta</taxon>
        <taxon>Magnoliopsida</taxon>
        <taxon>Liliopsida</taxon>
        <taxon>Poales</taxon>
        <taxon>Poaceae</taxon>
        <taxon>BOP clade</taxon>
        <taxon>Oryzoideae</taxon>
        <taxon>Oryzeae</taxon>
        <taxon>Oryzinae</taxon>
        <taxon>Oryza</taxon>
        <taxon>Oryza meyeriana</taxon>
    </lineage>
</organism>
<proteinExistence type="predicted"/>
<keyword evidence="1" id="KW-0812">Transmembrane</keyword>
<evidence type="ECO:0000313" key="2">
    <source>
        <dbReference type="EMBL" id="KAF0897730.1"/>
    </source>
</evidence>
<feature type="transmembrane region" description="Helical" evidence="1">
    <location>
        <begin position="122"/>
        <end position="141"/>
    </location>
</feature>
<name>A0A6G1CC65_9ORYZ</name>
<dbReference type="OrthoDB" id="689631at2759"/>
<protein>
    <submittedName>
        <fullName evidence="2">Uncharacterized protein</fullName>
    </submittedName>
</protein>
<feature type="transmembrane region" description="Helical" evidence="1">
    <location>
        <begin position="57"/>
        <end position="75"/>
    </location>
</feature>
<feature type="transmembrane region" description="Helical" evidence="1">
    <location>
        <begin position="81"/>
        <end position="101"/>
    </location>
</feature>
<sequence length="174" mass="17845">MGEEVVIHIDSDSMVAFAEEGYTKNGQVKQRLHHTEHALTEGDGAALLKCSHHGSGVMATGFVIALFAVSVGISFRGYGLLLSLLGILTGVALIAVGVRTTDDPTAFGTTMLPDISLITVRLRRNLAVAGLVVASAAIAGITGEASPVLCFSLFATLLVGIALITAGVLGGWTA</sequence>